<evidence type="ECO:0000313" key="15">
    <source>
        <dbReference type="Proteomes" id="UP000288347"/>
    </source>
</evidence>
<keyword evidence="1" id="KW-1133">Transmembrane helix</keyword>
<proteinExistence type="predicted"/>
<gene>
    <name evidence="8" type="ORF">CSW27_01470</name>
    <name evidence="7" type="ORF">CSW29_12935</name>
    <name evidence="6" type="ORF">CSW38_02280</name>
    <name evidence="5" type="ORF">CSW40_02190</name>
    <name evidence="4" type="ORF">CSW41_02395</name>
    <name evidence="2" type="ORF">CSW47_15740</name>
    <name evidence="3" type="ORF">CSW50_02790</name>
</gene>
<evidence type="ECO:0000313" key="12">
    <source>
        <dbReference type="Proteomes" id="UP000287306"/>
    </source>
</evidence>
<dbReference type="EMBL" id="PELY01000048">
    <property type="protein sequence ID" value="RTH27906.1"/>
    <property type="molecule type" value="Genomic_DNA"/>
</dbReference>
<dbReference type="EMBL" id="PELW01000043">
    <property type="protein sequence ID" value="RTH27770.1"/>
    <property type="molecule type" value="Genomic_DNA"/>
</dbReference>
<dbReference type="RefSeq" id="WP_126169838.1">
    <property type="nucleotide sequence ID" value="NZ_PELL01000031.1"/>
</dbReference>
<dbReference type="Proteomes" id="UP000286712">
    <property type="component" value="Unassembled WGS sequence"/>
</dbReference>
<sequence>MTPDMLDFLRALHGAGARFLVIGGYALAFLGRPRFTKVTVYVVHPEDFKTLKGAFGRPLEKSGGVGEL</sequence>
<evidence type="ECO:0000313" key="4">
    <source>
        <dbReference type="EMBL" id="RTH20405.1"/>
    </source>
</evidence>
<dbReference type="EMBL" id="PELP01000576">
    <property type="protein sequence ID" value="RTG99542.1"/>
    <property type="molecule type" value="Genomic_DNA"/>
</dbReference>
<dbReference type="EMBL" id="PELM01000058">
    <property type="protein sequence ID" value="RTH04426.1"/>
    <property type="molecule type" value="Genomic_DNA"/>
</dbReference>
<evidence type="ECO:0000313" key="10">
    <source>
        <dbReference type="Proteomes" id="UP000286734"/>
    </source>
</evidence>
<evidence type="ECO:0000313" key="13">
    <source>
        <dbReference type="Proteomes" id="UP000287439"/>
    </source>
</evidence>
<evidence type="ECO:0000313" key="3">
    <source>
        <dbReference type="EMBL" id="RTH04426.1"/>
    </source>
</evidence>
<evidence type="ECO:0000313" key="6">
    <source>
        <dbReference type="EMBL" id="RTH27906.1"/>
    </source>
</evidence>
<evidence type="ECO:0008006" key="16">
    <source>
        <dbReference type="Google" id="ProtNLM"/>
    </source>
</evidence>
<evidence type="ECO:0000313" key="7">
    <source>
        <dbReference type="EMBL" id="RTH96610.1"/>
    </source>
</evidence>
<comment type="caution">
    <text evidence="5">The sequence shown here is derived from an EMBL/GenBank/DDBJ whole genome shotgun (WGS) entry which is preliminary data.</text>
</comment>
<dbReference type="EMBL" id="PELV01000054">
    <property type="protein sequence ID" value="RTH20405.1"/>
    <property type="molecule type" value="Genomic_DNA"/>
</dbReference>
<evidence type="ECO:0000313" key="8">
    <source>
        <dbReference type="EMBL" id="RTI17534.1"/>
    </source>
</evidence>
<evidence type="ECO:0000313" key="14">
    <source>
        <dbReference type="Proteomes" id="UP000288082"/>
    </source>
</evidence>
<dbReference type="Proteomes" id="UP000287155">
    <property type="component" value="Unassembled WGS sequence"/>
</dbReference>
<evidence type="ECO:0000313" key="5">
    <source>
        <dbReference type="EMBL" id="RTH27770.1"/>
    </source>
</evidence>
<dbReference type="EMBL" id="PEMJ01000030">
    <property type="protein sequence ID" value="RTI17534.1"/>
    <property type="molecule type" value="Genomic_DNA"/>
</dbReference>
<dbReference type="Proteomes" id="UP000286734">
    <property type="component" value="Unassembled WGS sequence"/>
</dbReference>
<evidence type="ECO:0000256" key="1">
    <source>
        <dbReference type="SAM" id="Phobius"/>
    </source>
</evidence>
<evidence type="ECO:0000313" key="11">
    <source>
        <dbReference type="Proteomes" id="UP000287155"/>
    </source>
</evidence>
<dbReference type="Proteomes" id="UP000287439">
    <property type="component" value="Unassembled WGS sequence"/>
</dbReference>
<dbReference type="Proteomes" id="UP000287306">
    <property type="component" value="Unassembled WGS sequence"/>
</dbReference>
<dbReference type="Proteomes" id="UP000288347">
    <property type="component" value="Unassembled WGS sequence"/>
</dbReference>
<dbReference type="EMBL" id="PEMH01000397">
    <property type="protein sequence ID" value="RTH96610.1"/>
    <property type="molecule type" value="Genomic_DNA"/>
</dbReference>
<keyword evidence="1" id="KW-0812">Transmembrane</keyword>
<keyword evidence="1" id="KW-0472">Membrane</keyword>
<feature type="transmembrane region" description="Helical" evidence="1">
    <location>
        <begin position="12"/>
        <end position="30"/>
    </location>
</feature>
<name>A0A430S254_THESC</name>
<reference evidence="9 10" key="1">
    <citation type="journal article" date="2019" name="Extremophiles">
        <title>Biogeography of thermophiles and predominance of Thermus scotoductus in domestic water heaters.</title>
        <authorList>
            <person name="Wilpiszeski R.L."/>
            <person name="Zhang Z."/>
            <person name="House C.H."/>
        </authorList>
    </citation>
    <scope>NUCLEOTIDE SEQUENCE [LARGE SCALE GENOMIC DNA]</scope>
    <source>
        <strain evidence="8 11">14_S14</strain>
        <strain evidence="7 15">16_S16</strain>
        <strain evidence="6 12">25_S25</strain>
        <strain evidence="5 9">27_S27</strain>
        <strain evidence="4 13">28_S28</strain>
        <strain evidence="2 10">34_S34</strain>
        <strain evidence="3 14">38_S38</strain>
    </source>
</reference>
<dbReference type="Proteomes" id="UP000288082">
    <property type="component" value="Unassembled WGS sequence"/>
</dbReference>
<dbReference type="AlphaFoldDB" id="A0A430S254"/>
<evidence type="ECO:0000313" key="9">
    <source>
        <dbReference type="Proteomes" id="UP000286712"/>
    </source>
</evidence>
<organism evidence="5 9">
    <name type="scientific">Thermus scotoductus</name>
    <dbReference type="NCBI Taxonomy" id="37636"/>
    <lineage>
        <taxon>Bacteria</taxon>
        <taxon>Thermotogati</taxon>
        <taxon>Deinococcota</taxon>
        <taxon>Deinococci</taxon>
        <taxon>Thermales</taxon>
        <taxon>Thermaceae</taxon>
        <taxon>Thermus</taxon>
    </lineage>
</organism>
<accession>A0A430S254</accession>
<protein>
    <recommendedName>
        <fullName evidence="16">Nucleotidyltransferase</fullName>
    </recommendedName>
</protein>
<evidence type="ECO:0000313" key="2">
    <source>
        <dbReference type="EMBL" id="RTG99542.1"/>
    </source>
</evidence>